<sequence length="166" mass="18523">MSKQPVIGLRLEPEIAEALRKLAEDNGRDPVEQIVFLITEAVLPFLPPSRADWHRLREQVIQRFVGLAQEITRTEGWRSDIIAETGDRLAADPAWRADYEKLIGADAFAKGVKVKDSINPTMGRRTKLRLRAETGKVFAVRQPSIFTSSSHLHQPSLQESGVANAS</sequence>
<protein>
    <submittedName>
        <fullName evidence="1">Uncharacterized protein</fullName>
    </submittedName>
</protein>
<dbReference type="RefSeq" id="WP_290320882.1">
    <property type="nucleotide sequence ID" value="NZ_JAUFPN010000305.1"/>
</dbReference>
<proteinExistence type="predicted"/>
<reference evidence="2" key="1">
    <citation type="journal article" date="2019" name="Int. J. Syst. Evol. Microbiol.">
        <title>The Global Catalogue of Microorganisms (GCM) 10K type strain sequencing project: providing services to taxonomists for standard genome sequencing and annotation.</title>
        <authorList>
            <consortium name="The Broad Institute Genomics Platform"/>
            <consortium name="The Broad Institute Genome Sequencing Center for Infectious Disease"/>
            <person name="Wu L."/>
            <person name="Ma J."/>
        </authorList>
    </citation>
    <scope>NUCLEOTIDE SEQUENCE [LARGE SCALE GENOMIC DNA]</scope>
    <source>
        <strain evidence="2">CECT 7131</strain>
    </source>
</reference>
<name>A0ABT8AG06_9PROT</name>
<organism evidence="1 2">
    <name type="scientific">Paeniroseomonas aquatica</name>
    <dbReference type="NCBI Taxonomy" id="373043"/>
    <lineage>
        <taxon>Bacteria</taxon>
        <taxon>Pseudomonadati</taxon>
        <taxon>Pseudomonadota</taxon>
        <taxon>Alphaproteobacteria</taxon>
        <taxon>Acetobacterales</taxon>
        <taxon>Acetobacteraceae</taxon>
        <taxon>Paeniroseomonas</taxon>
    </lineage>
</organism>
<dbReference type="EMBL" id="JAUFPN010000305">
    <property type="protein sequence ID" value="MDN3568763.1"/>
    <property type="molecule type" value="Genomic_DNA"/>
</dbReference>
<accession>A0ABT8AG06</accession>
<gene>
    <name evidence="1" type="ORF">QWZ14_30675</name>
</gene>
<evidence type="ECO:0000313" key="2">
    <source>
        <dbReference type="Proteomes" id="UP001529369"/>
    </source>
</evidence>
<keyword evidence="2" id="KW-1185">Reference proteome</keyword>
<comment type="caution">
    <text evidence="1">The sequence shown here is derived from an EMBL/GenBank/DDBJ whole genome shotgun (WGS) entry which is preliminary data.</text>
</comment>
<evidence type="ECO:0000313" key="1">
    <source>
        <dbReference type="EMBL" id="MDN3568763.1"/>
    </source>
</evidence>
<dbReference type="Proteomes" id="UP001529369">
    <property type="component" value="Unassembled WGS sequence"/>
</dbReference>